<feature type="binding site" evidence="11">
    <location>
        <position position="75"/>
    </location>
    <ligand>
        <name>Zn(2+)</name>
        <dbReference type="ChEBI" id="CHEBI:29105"/>
        <label>1</label>
    </ligand>
</feature>
<dbReference type="EMBL" id="BIXY01000034">
    <property type="protein sequence ID" value="GCF08997.1"/>
    <property type="molecule type" value="Genomic_DNA"/>
</dbReference>
<dbReference type="CDD" id="cd02655">
    <property type="entry name" value="RNAP_beta'_C"/>
    <property type="match status" value="1"/>
</dbReference>
<evidence type="ECO:0000256" key="14">
    <source>
        <dbReference type="SAM" id="MobiDB-lite"/>
    </source>
</evidence>
<comment type="subunit">
    <text evidence="11">The RNAP catalytic core consists of 2 alpha, 1 beta, 1 beta' and 1 omega subunit. When a sigma factor is associated with the core the holoenzyme is formed, which can initiate transcription.</text>
</comment>
<dbReference type="InterPro" id="IPR000722">
    <property type="entry name" value="RNA_pol_asu"/>
</dbReference>
<dbReference type="Pfam" id="PF04983">
    <property type="entry name" value="RNA_pol_Rpb1_3"/>
    <property type="match status" value="1"/>
</dbReference>
<evidence type="ECO:0000256" key="4">
    <source>
        <dbReference type="ARBA" id="ARBA00022679"/>
    </source>
</evidence>
<dbReference type="GO" id="GO:0008270">
    <property type="term" value="F:zinc ion binding"/>
    <property type="evidence" value="ECO:0007669"/>
    <property type="project" value="UniProtKB-UniRule"/>
</dbReference>
<keyword evidence="13" id="KW-0175">Coiled coil</keyword>
<dbReference type="Gene3D" id="1.10.1790.20">
    <property type="match status" value="2"/>
</dbReference>
<evidence type="ECO:0000256" key="7">
    <source>
        <dbReference type="ARBA" id="ARBA00022833"/>
    </source>
</evidence>
<feature type="coiled-coil region" evidence="13">
    <location>
        <begin position="141"/>
        <end position="168"/>
    </location>
</feature>
<dbReference type="InterPro" id="IPR007066">
    <property type="entry name" value="RNA_pol_Rpb1_3"/>
</dbReference>
<evidence type="ECO:0000256" key="13">
    <source>
        <dbReference type="SAM" id="Coils"/>
    </source>
</evidence>
<dbReference type="InterPro" id="IPR042102">
    <property type="entry name" value="RNA_pol_Rpb1_3_sf"/>
</dbReference>
<dbReference type="InterPro" id="IPR045867">
    <property type="entry name" value="DNA-dir_RpoC_beta_prime"/>
</dbReference>
<dbReference type="PANTHER" id="PTHR19376:SF54">
    <property type="entry name" value="DNA-DIRECTED RNA POLYMERASE SUBUNIT BETA"/>
    <property type="match status" value="1"/>
</dbReference>
<dbReference type="GO" id="GO:0006351">
    <property type="term" value="P:DNA-templated transcription"/>
    <property type="evidence" value="ECO:0007669"/>
    <property type="project" value="UniProtKB-UniRule"/>
</dbReference>
<protein>
    <recommendedName>
        <fullName evidence="11">DNA-directed RNA polymerase subunit beta'</fullName>
        <shortName evidence="11">RNAP subunit beta'</shortName>
        <ecNumber evidence="11">2.7.7.6</ecNumber>
    </recommendedName>
    <alternativeName>
        <fullName evidence="11">RNA polymerase subunit beta'</fullName>
    </alternativeName>
    <alternativeName>
        <fullName evidence="11">Transcriptase subunit beta'</fullName>
    </alternativeName>
</protein>
<feature type="binding site" evidence="11">
    <location>
        <position position="1048"/>
    </location>
    <ligand>
        <name>Zn(2+)</name>
        <dbReference type="ChEBI" id="CHEBI:29105"/>
        <label>2</label>
    </ligand>
</feature>
<feature type="region of interest" description="Disordered" evidence="14">
    <location>
        <begin position="183"/>
        <end position="202"/>
    </location>
</feature>
<feature type="binding site" evidence="11">
    <location>
        <position position="62"/>
    </location>
    <ligand>
        <name>Zn(2+)</name>
        <dbReference type="ChEBI" id="CHEBI:29105"/>
        <label>1</label>
    </ligand>
</feature>
<dbReference type="PANTHER" id="PTHR19376">
    <property type="entry name" value="DNA-DIRECTED RNA POLYMERASE"/>
    <property type="match status" value="1"/>
</dbReference>
<dbReference type="GO" id="GO:0000428">
    <property type="term" value="C:DNA-directed RNA polymerase complex"/>
    <property type="evidence" value="ECO:0007669"/>
    <property type="project" value="UniProtKB-KW"/>
</dbReference>
<dbReference type="SUPFAM" id="SSF64484">
    <property type="entry name" value="beta and beta-prime subunits of DNA dependent RNA-polymerase"/>
    <property type="match status" value="1"/>
</dbReference>
<dbReference type="Pfam" id="PF04997">
    <property type="entry name" value="RNA_pol_Rpb1_1"/>
    <property type="match status" value="1"/>
</dbReference>
<evidence type="ECO:0000256" key="5">
    <source>
        <dbReference type="ARBA" id="ARBA00022695"/>
    </source>
</evidence>
<feature type="binding site" evidence="11">
    <location>
        <position position="78"/>
    </location>
    <ligand>
        <name>Zn(2+)</name>
        <dbReference type="ChEBI" id="CHEBI:29105"/>
        <label>1</label>
    </ligand>
</feature>
<evidence type="ECO:0000313" key="17">
    <source>
        <dbReference type="Proteomes" id="UP000322530"/>
    </source>
</evidence>
<comment type="cofactor">
    <cofactor evidence="11">
        <name>Zn(2+)</name>
        <dbReference type="ChEBI" id="CHEBI:29105"/>
    </cofactor>
    <text evidence="11">Binds 2 Zn(2+) ions per subunit.</text>
</comment>
<evidence type="ECO:0000256" key="10">
    <source>
        <dbReference type="ARBA" id="ARBA00048552"/>
    </source>
</evidence>
<evidence type="ECO:0000256" key="11">
    <source>
        <dbReference type="HAMAP-Rule" id="MF_01322"/>
    </source>
</evidence>
<keyword evidence="17" id="KW-1185">Reference proteome</keyword>
<dbReference type="Pfam" id="PF00623">
    <property type="entry name" value="RNA_pol_Rpb1_2"/>
    <property type="match status" value="1"/>
</dbReference>
<feature type="binding site" evidence="11">
    <location>
        <position position="630"/>
    </location>
    <ligand>
        <name>Mg(2+)</name>
        <dbReference type="ChEBI" id="CHEBI:18420"/>
    </ligand>
</feature>
<keyword evidence="5 11" id="KW-0548">Nucleotidyltransferase</keyword>
<dbReference type="Gene3D" id="2.40.50.100">
    <property type="match status" value="2"/>
</dbReference>
<dbReference type="Gene3D" id="1.10.150.390">
    <property type="match status" value="1"/>
</dbReference>
<dbReference type="CDD" id="cd01609">
    <property type="entry name" value="RNAP_beta'_N"/>
    <property type="match status" value="1"/>
</dbReference>
<dbReference type="EC" id="2.7.7.6" evidence="11"/>
<dbReference type="Pfam" id="PF05000">
    <property type="entry name" value="RNA_pol_Rpb1_4"/>
    <property type="match status" value="1"/>
</dbReference>
<dbReference type="InterPro" id="IPR007080">
    <property type="entry name" value="RNA_pol_Rpb1_1"/>
</dbReference>
<dbReference type="CDD" id="cd01671">
    <property type="entry name" value="CARD"/>
    <property type="match status" value="1"/>
</dbReference>
<gene>
    <name evidence="11" type="primary">rpoC</name>
    <name evidence="16" type="ORF">KDI_25610</name>
</gene>
<dbReference type="InterPro" id="IPR006592">
    <property type="entry name" value="RNA_pol_N"/>
</dbReference>
<dbReference type="FunFam" id="4.10.860.120:FF:000001">
    <property type="entry name" value="DNA-directed RNA polymerase subunit beta"/>
    <property type="match status" value="1"/>
</dbReference>
<feature type="binding site" evidence="11">
    <location>
        <position position="628"/>
    </location>
    <ligand>
        <name>Mg(2+)</name>
        <dbReference type="ChEBI" id="CHEBI:18420"/>
    </ligand>
</feature>
<accession>A0A5A5TCD8</accession>
<feature type="binding site" evidence="11">
    <location>
        <position position="60"/>
    </location>
    <ligand>
        <name>Zn(2+)</name>
        <dbReference type="ChEBI" id="CHEBI:29105"/>
        <label>1</label>
    </ligand>
</feature>
<keyword evidence="8 11" id="KW-0460">Magnesium</keyword>
<keyword evidence="6 11" id="KW-0479">Metal-binding</keyword>
<comment type="function">
    <text evidence="1 11 12">DNA-dependent RNA polymerase catalyzes the transcription of DNA into RNA using the four ribonucleoside triphosphates as substrates.</text>
</comment>
<dbReference type="InterPro" id="IPR038120">
    <property type="entry name" value="Rpb1_funnel_sf"/>
</dbReference>
<evidence type="ECO:0000256" key="8">
    <source>
        <dbReference type="ARBA" id="ARBA00022842"/>
    </source>
</evidence>
<comment type="cofactor">
    <cofactor evidence="11">
        <name>Mg(2+)</name>
        <dbReference type="ChEBI" id="CHEBI:18420"/>
    </cofactor>
    <text evidence="11">Binds 1 Mg(2+) ion per subunit.</text>
</comment>
<keyword evidence="7 11" id="KW-0862">Zinc</keyword>
<evidence type="ECO:0000256" key="2">
    <source>
        <dbReference type="ARBA" id="ARBA00006460"/>
    </source>
</evidence>
<keyword evidence="4 11" id="KW-0808">Transferase</keyword>
<dbReference type="GO" id="GO:0003899">
    <property type="term" value="F:DNA-directed RNA polymerase activity"/>
    <property type="evidence" value="ECO:0007669"/>
    <property type="project" value="UniProtKB-UniRule"/>
</dbReference>
<dbReference type="Gene3D" id="4.10.860.120">
    <property type="entry name" value="RNA polymerase II, clamp domain"/>
    <property type="match status" value="1"/>
</dbReference>
<name>A0A5A5TCD8_9CHLR</name>
<dbReference type="InterPro" id="IPR007081">
    <property type="entry name" value="RNA_pol_Rpb1_5"/>
</dbReference>
<dbReference type="SMART" id="SM00663">
    <property type="entry name" value="RPOLA_N"/>
    <property type="match status" value="1"/>
</dbReference>
<comment type="caution">
    <text evidence="16">The sequence shown here is derived from an EMBL/GenBank/DDBJ whole genome shotgun (WGS) entry which is preliminary data.</text>
</comment>
<evidence type="ECO:0000259" key="15">
    <source>
        <dbReference type="SMART" id="SM00663"/>
    </source>
</evidence>
<evidence type="ECO:0000256" key="3">
    <source>
        <dbReference type="ARBA" id="ARBA00022478"/>
    </source>
</evidence>
<dbReference type="OrthoDB" id="9815296at2"/>
<dbReference type="GO" id="GO:0003677">
    <property type="term" value="F:DNA binding"/>
    <property type="evidence" value="ECO:0007669"/>
    <property type="project" value="UniProtKB-UniRule"/>
</dbReference>
<dbReference type="HAMAP" id="MF_01322">
    <property type="entry name" value="RNApol_bact_RpoC"/>
    <property type="match status" value="1"/>
</dbReference>
<dbReference type="InterPro" id="IPR007083">
    <property type="entry name" value="RNA_pol_Rpb1_4"/>
</dbReference>
<feature type="binding site" evidence="11">
    <location>
        <position position="1051"/>
    </location>
    <ligand>
        <name>Zn(2+)</name>
        <dbReference type="ChEBI" id="CHEBI:29105"/>
        <label>2</label>
    </ligand>
</feature>
<evidence type="ECO:0000313" key="16">
    <source>
        <dbReference type="EMBL" id="GCF08997.1"/>
    </source>
</evidence>
<dbReference type="Gene3D" id="2.40.40.20">
    <property type="match status" value="1"/>
</dbReference>
<dbReference type="Gene3D" id="1.10.40.90">
    <property type="match status" value="1"/>
</dbReference>
<reference evidence="16 17" key="1">
    <citation type="submission" date="2019-01" db="EMBL/GenBank/DDBJ databases">
        <title>Draft genome sequence of Dictyobacter sp. Uno17.</title>
        <authorList>
            <person name="Wang C.M."/>
            <person name="Zheng Y."/>
            <person name="Sakai Y."/>
            <person name="Abe K."/>
            <person name="Yokota A."/>
            <person name="Yabe S."/>
        </authorList>
    </citation>
    <scope>NUCLEOTIDE SEQUENCE [LARGE SCALE GENOMIC DNA]</scope>
    <source>
        <strain evidence="16 17">Uno17</strain>
    </source>
</reference>
<organism evidence="16 17">
    <name type="scientific">Dictyobacter arantiisoli</name>
    <dbReference type="NCBI Taxonomy" id="2014874"/>
    <lineage>
        <taxon>Bacteria</taxon>
        <taxon>Bacillati</taxon>
        <taxon>Chloroflexota</taxon>
        <taxon>Ktedonobacteria</taxon>
        <taxon>Ktedonobacterales</taxon>
        <taxon>Dictyobacteraceae</taxon>
        <taxon>Dictyobacter</taxon>
    </lineage>
</organism>
<comment type="similarity">
    <text evidence="2 11 12">Belongs to the RNA polymerase beta' chain family.</text>
</comment>
<feature type="domain" description="RNA polymerase N-terminal" evidence="15">
    <location>
        <begin position="403"/>
        <end position="682"/>
    </location>
</feature>
<proteinExistence type="inferred from homology"/>
<dbReference type="RefSeq" id="WP_149401958.1">
    <property type="nucleotide sequence ID" value="NZ_BIXY01000034.1"/>
</dbReference>
<feature type="binding site" evidence="11">
    <location>
        <position position="971"/>
    </location>
    <ligand>
        <name>Zn(2+)</name>
        <dbReference type="ChEBI" id="CHEBI:29105"/>
        <label>2</label>
    </ligand>
</feature>
<comment type="catalytic activity">
    <reaction evidence="10 11 12">
        <text>RNA(n) + a ribonucleoside 5'-triphosphate = RNA(n+1) + diphosphate</text>
        <dbReference type="Rhea" id="RHEA:21248"/>
        <dbReference type="Rhea" id="RHEA-COMP:14527"/>
        <dbReference type="Rhea" id="RHEA-COMP:17342"/>
        <dbReference type="ChEBI" id="CHEBI:33019"/>
        <dbReference type="ChEBI" id="CHEBI:61557"/>
        <dbReference type="ChEBI" id="CHEBI:140395"/>
        <dbReference type="EC" id="2.7.7.6"/>
    </reaction>
</comment>
<keyword evidence="9 11" id="KW-0804">Transcription</keyword>
<dbReference type="Proteomes" id="UP000322530">
    <property type="component" value="Unassembled WGS sequence"/>
</dbReference>
<feature type="compositionally biased region" description="Basic and acidic residues" evidence="14">
    <location>
        <begin position="184"/>
        <end position="202"/>
    </location>
</feature>
<feature type="coiled-coil region" evidence="13">
    <location>
        <begin position="299"/>
        <end position="326"/>
    </location>
</feature>
<dbReference type="GO" id="GO:0000287">
    <property type="term" value="F:magnesium ion binding"/>
    <property type="evidence" value="ECO:0007669"/>
    <property type="project" value="UniProtKB-UniRule"/>
</dbReference>
<dbReference type="InterPro" id="IPR012754">
    <property type="entry name" value="DNA-dir_RpoC_beta_prime_bact"/>
</dbReference>
<feature type="binding site" evidence="11">
    <location>
        <position position="632"/>
    </location>
    <ligand>
        <name>Mg(2+)</name>
        <dbReference type="ChEBI" id="CHEBI:18420"/>
    </ligand>
</feature>
<evidence type="ECO:0000256" key="6">
    <source>
        <dbReference type="ARBA" id="ARBA00022723"/>
    </source>
</evidence>
<sequence>MLEVNDFNAIRISLASPEQIRGWSYGEVTKPETINYRTLKPEKDGLFCERIFGPTKDWECYCGKYKRVRFKGIVCDKCGVEVARSKVRRERMGHIELASPVSHIWYFKGTPSRIGLLLDLSPRNLERVLYFALYVVTEVDEEARQRELMRLDEEMVGLEQNLDEKVVERVNNLRAQRDAALQENDDRYSPVSRQEIEERREQGLEAARQAESETLSLLRESMGQAVEDDIFFLPTDQIIVREGETVSSKHLDVLERVAETARNSIAEQARREMDGSQTEGKHEADRLNFDFQSQIDSVQSQLEHERTDARQRIEQLRRDLEGLKKMDLLQENRYRELKDNFSDVFRAGMGAEAVRELISGIDLEKLSDDLRHEIGNTVGQRRKKATKRLKVVEAFRKSHTAPEWMIMTVLPVLPPDLRPMVQLDGGRFATSDLNDLYRRVINRNNRLKRLLELGAPEIIIRNEKRMLQEACDALIDNGRRGRAVAGSGNHKLKSLSDMLKGKQGRFRQNLLGKRVDYSGRSVIVVGPDLKLNQCGLPKRMALELFKPFVMRKLVEQNFAHNIKSAKRFVERVKPEVWDVLEEVIKNHPVLLNRAPTLHRLGIQAFEAVLVEGSAIQLHPLVCSAFNADFDGDQMAVHVPLSEKAQDEARQFMMSTRNLLSPAHGEPSIGASQDMVLGCFYLTQERPNKKGEGRVFADPGEALLALQQGVIDLQAPIKVRMGIIDVYDQPPPEKATLHSMNKPVATTVGRIIFNEALPERLRFKNYAMKKENLKLVIGECFKEYGRSKTTDLADEIKRLGFHYATKAGASVAISDVQVPPGKAEELAKADAKIVELDEQFHDGLITENEKYQQTISVWNEATDNVQKMVRSVLDPFGSIYTIAESGATKAKFQQIRQLSGMRGLMTDPSGRIMDIPVRGNFREGLSVLEYFISTHGARKGLADTALRTAESGYLTRRLIDVAQDAIVTEEDCGTTEGILITDFDSKDMALENSRGRLLGRVLAEEIPELPHLQAGEELSDEDVDEIVAAKIEAVRVRSALNCLARRGICRKCYGRDLAANALARIGAAVGIVAAQSIGEPGTQLTMRTFHTGGIAGAQGDITQGLPRVEELFEARVPKDKAEISEIDGIVEITKDEATGARSVRVVSTNTFFDEYPLPKEVNAKIVVNEHDRVQKDQIIALIAAENGNEPLPVMARTDGEIILTEEGISIRFEERDERTYTVPASRSIAVQDGQRIKAGTPITSGQRDPQDVLRIQGREAVQLYLTKEVQRVYRNTGVYIHDKHIEVIVRQMLRRVKVDEPGDTEMLPNDLVDRFLYADTNARVLAEGGEPAKASTVLLGVTKASLNTDSFLAAASFQETTRVLTEAAIEAQTDHLVGLKENVIIGKLIPAGSGIAQRRRDQIARQQAAAARIAAATPVVAGAIASGGTPVGAGSAPLGLTLDSGDNE</sequence>
<feature type="binding site" evidence="11">
    <location>
        <position position="1041"/>
    </location>
    <ligand>
        <name>Zn(2+)</name>
        <dbReference type="ChEBI" id="CHEBI:29105"/>
        <label>2</label>
    </ligand>
</feature>
<keyword evidence="3 11" id="KW-0240">DNA-directed RNA polymerase</keyword>
<dbReference type="Gene3D" id="1.10.132.30">
    <property type="match status" value="1"/>
</dbReference>
<dbReference type="Pfam" id="PF04998">
    <property type="entry name" value="RNA_pol_Rpb1_5"/>
    <property type="match status" value="1"/>
</dbReference>
<evidence type="ECO:0000256" key="12">
    <source>
        <dbReference type="RuleBase" id="RU004279"/>
    </source>
</evidence>
<dbReference type="NCBIfam" id="TIGR02386">
    <property type="entry name" value="rpoC_TIGR"/>
    <property type="match status" value="1"/>
</dbReference>
<evidence type="ECO:0000256" key="9">
    <source>
        <dbReference type="ARBA" id="ARBA00023163"/>
    </source>
</evidence>
<dbReference type="Gene3D" id="1.10.274.100">
    <property type="entry name" value="RNA polymerase Rpb1, domain 3"/>
    <property type="match status" value="1"/>
</dbReference>
<evidence type="ECO:0000256" key="1">
    <source>
        <dbReference type="ARBA" id="ARBA00004026"/>
    </source>
</evidence>
<dbReference type="InterPro" id="IPR044893">
    <property type="entry name" value="RNA_pol_Rpb1_clamp_domain"/>
</dbReference>